<dbReference type="InterPro" id="IPR000068">
    <property type="entry name" value="GPCR_3_Ca_sens_rcpt-rel"/>
</dbReference>
<feature type="transmembrane region" description="Helical" evidence="11">
    <location>
        <begin position="779"/>
        <end position="802"/>
    </location>
</feature>
<evidence type="ECO:0000256" key="3">
    <source>
        <dbReference type="ARBA" id="ARBA00022692"/>
    </source>
</evidence>
<evidence type="ECO:0000256" key="10">
    <source>
        <dbReference type="ARBA" id="ARBA00023224"/>
    </source>
</evidence>
<organism evidence="13">
    <name type="scientific">Xenopus tropicalis</name>
    <name type="common">Western clawed frog</name>
    <name type="synonym">Silurana tropicalis</name>
    <dbReference type="NCBI Taxonomy" id="8364"/>
    <lineage>
        <taxon>Eukaryota</taxon>
        <taxon>Metazoa</taxon>
        <taxon>Chordata</taxon>
        <taxon>Craniata</taxon>
        <taxon>Vertebrata</taxon>
        <taxon>Euteleostomi</taxon>
        <taxon>Amphibia</taxon>
        <taxon>Batrachia</taxon>
        <taxon>Anura</taxon>
        <taxon>Pipoidea</taxon>
        <taxon>Pipidae</taxon>
        <taxon>Xenopodinae</taxon>
        <taxon>Xenopus</taxon>
        <taxon>Silurana</taxon>
    </lineage>
</organism>
<dbReference type="InterPro" id="IPR004073">
    <property type="entry name" value="GPCR_3_vmron_rcpt_2"/>
</dbReference>
<dbReference type="PRINTS" id="PR00248">
    <property type="entry name" value="GPCRMGR"/>
</dbReference>
<evidence type="ECO:0000256" key="9">
    <source>
        <dbReference type="ARBA" id="ARBA00023180"/>
    </source>
</evidence>
<dbReference type="AlphaFoldDB" id="A0A1B8YAK9"/>
<dbReference type="Pfam" id="PF01094">
    <property type="entry name" value="ANF_receptor"/>
    <property type="match status" value="1"/>
</dbReference>
<dbReference type="InterPro" id="IPR000337">
    <property type="entry name" value="GPCR_3"/>
</dbReference>
<dbReference type="FunFam" id="2.10.50.30:FF:000003">
    <property type="entry name" value="Vomeronasal 2, receptor 120"/>
    <property type="match status" value="1"/>
</dbReference>
<dbReference type="InterPro" id="IPR017978">
    <property type="entry name" value="GPCR_3_C"/>
</dbReference>
<dbReference type="GO" id="GO:0005886">
    <property type="term" value="C:plasma membrane"/>
    <property type="evidence" value="ECO:0007669"/>
    <property type="project" value="UniProtKB-SubCell"/>
</dbReference>
<evidence type="ECO:0000256" key="4">
    <source>
        <dbReference type="ARBA" id="ARBA00022729"/>
    </source>
</evidence>
<feature type="transmembrane region" description="Helical" evidence="11">
    <location>
        <begin position="553"/>
        <end position="579"/>
    </location>
</feature>
<keyword evidence="2" id="KW-1003">Cell membrane</keyword>
<keyword evidence="7 11" id="KW-0472">Membrane</keyword>
<keyword evidence="5 11" id="KW-1133">Transmembrane helix</keyword>
<dbReference type="InterPro" id="IPR017979">
    <property type="entry name" value="GPCR_3_CS"/>
</dbReference>
<evidence type="ECO:0000256" key="2">
    <source>
        <dbReference type="ARBA" id="ARBA00022475"/>
    </source>
</evidence>
<dbReference type="CDD" id="cd06365">
    <property type="entry name" value="PBP1_pheromone_receptor"/>
    <property type="match status" value="1"/>
</dbReference>
<dbReference type="EMBL" id="KV460359">
    <property type="protein sequence ID" value="OCA20040.1"/>
    <property type="molecule type" value="Genomic_DNA"/>
</dbReference>
<proteinExistence type="predicted"/>
<reference evidence="13" key="2">
    <citation type="journal article" date="2010" name="Science">
        <title>The genome of the Western clawed frog Xenopus tropicalis.</title>
        <authorList>
            <person name="Hellsten U."/>
            <person name="Harland R.M."/>
            <person name="Gilchrist M.J."/>
            <person name="Hendrix D."/>
            <person name="Jurka J."/>
            <person name="Kapitonov V."/>
            <person name="Ovcharenko I."/>
            <person name="Putnam N.H."/>
            <person name="Shu S."/>
            <person name="Taher L."/>
            <person name="Blitz I.L."/>
            <person name="Blumberg B."/>
            <person name="Dichmann D.S."/>
            <person name="Dubchak I."/>
            <person name="Amaya E."/>
            <person name="Detter J.C."/>
            <person name="Fletcher R."/>
            <person name="Gerhard D.S."/>
            <person name="Goodstein D."/>
            <person name="Graves T."/>
            <person name="Grigoriev I.V."/>
            <person name="Grimwood J."/>
            <person name="Kawashima T."/>
            <person name="Lindquist E."/>
            <person name="Lucas S.M."/>
            <person name="Mead P.E."/>
            <person name="Mitros T."/>
            <person name="Ogino H."/>
            <person name="Ohta Y."/>
            <person name="Poliakov A.V."/>
            <person name="Pollet N."/>
            <person name="Robert J."/>
            <person name="Salamov A."/>
            <person name="Sater A.K."/>
            <person name="Schmutz J."/>
            <person name="Terry A."/>
            <person name="Vize P.D."/>
            <person name="Warren W.C."/>
            <person name="Wells D."/>
            <person name="Wills A."/>
            <person name="Wilson R.K."/>
            <person name="Zimmerman L.B."/>
            <person name="Zorn A.M."/>
            <person name="Grainger R."/>
            <person name="Grammer T."/>
            <person name="Khokha M.K."/>
            <person name="Richardson P.M."/>
            <person name="Rokhsar D.S."/>
        </authorList>
    </citation>
    <scope>NUCLEOTIDE SEQUENCE [LARGE SCALE GENOMIC DNA]</scope>
    <source>
        <strain evidence="13">Nigerian</strain>
    </source>
</reference>
<sequence>MKPGDLVIGAFLQLNDFYMRERFNFTLEPWKVFCALTTFRYYRHYLAFIFAVEEINRSSWILPNITLGYQIFDSCGSAKKSLFGAFDAFSGNQQNVPNFSCWGNSKMVGFVGDLSTGTSYTIAQLVGVLSYPQISYGAMDPALSDRTQFPSFYRTIPNEEAEIDGIVQILKHFGWKWVGLIISDDDIGYKARERISKELASRGGCLAFSALIKFYYKLLKAIEKTTANVIVLFISPETSLIYLFSLYNLPPKLWITSSFIYKVIMLNDQKMETTLNGSLSLMIQEGEIPGFKQFFYTFSPNNYPNNALIVSTWQSLFVCAFIDISRSVTEIPGEIVKPCTGNETLSEADVSVYGDHNYRVTYRVYTAVYALARALHNLYSAQPPANHWGKLESLKRNIKPWQINQFVRNVTFTTFPNDTHSFNEHGDPPARYDIIKWLFSPGHHIVSRKVGSFNVSDHETQFYINSSADLWGPHFNMTPQSLCNAPCAPGHRKSKRKGAPSCCYDCVPCVDGEMSNTSDVPSCFRCPGYEMSNKQRTACVPKMINYLSYEETLGASLASIALMLFLTTSAVQGVFVKYWETPIVRANNQNLSCLLLISLMLCFLCTLLFIGRPTQICCLLRQVTFGIVFTISVSSVLAKTLTVIIAFNATKPGSKLKKYVGTQLAIVLVIVCCLGEIIISIVWMASHPPFLEADTVSEMDTIILKCNEGSVTFFFCIIGYIGTLALLSFIAAFLAKDFPDRFNEAKNITFSMLGFCSVWGAFVPAYLSSKGSRMVAVEIFAILASSAGLLGCIFAPKCYIIFHRPELNTRVAISCSN</sequence>
<evidence type="ECO:0000313" key="13">
    <source>
        <dbReference type="EMBL" id="OCA20040.1"/>
    </source>
</evidence>
<dbReference type="Gene3D" id="2.10.50.30">
    <property type="entry name" value="GPCR, family 3, nine cysteines domain"/>
    <property type="match status" value="1"/>
</dbReference>
<feature type="transmembrane region" description="Helical" evidence="11">
    <location>
        <begin position="591"/>
        <end position="611"/>
    </location>
</feature>
<evidence type="ECO:0000256" key="5">
    <source>
        <dbReference type="ARBA" id="ARBA00022989"/>
    </source>
</evidence>
<feature type="transmembrane region" description="Helical" evidence="11">
    <location>
        <begin position="623"/>
        <end position="647"/>
    </location>
</feature>
<feature type="domain" description="G-protein coupled receptors family 3 profile" evidence="12">
    <location>
        <begin position="553"/>
        <end position="817"/>
    </location>
</feature>
<evidence type="ECO:0000256" key="8">
    <source>
        <dbReference type="ARBA" id="ARBA00023170"/>
    </source>
</evidence>
<dbReference type="PRINTS" id="PR01535">
    <property type="entry name" value="VOMERONASL2R"/>
</dbReference>
<reference evidence="13" key="3">
    <citation type="submission" date="2016-05" db="EMBL/GenBank/DDBJ databases">
        <title>WGS assembly of Xenopus tropicalis.</title>
        <authorList>
            <person name="Sessions A."/>
            <person name="Jenkins J."/>
            <person name="Mitros T."/>
            <person name="Lyons J.T."/>
            <person name="Dichmann D.S."/>
            <person name="Robert J."/>
            <person name="Harland R.M."/>
            <person name="Rokhsar D.S."/>
        </authorList>
    </citation>
    <scope>NUCLEOTIDE SEQUENCE</scope>
    <source>
        <strain evidence="13">Nigerian</strain>
    </source>
</reference>
<evidence type="ECO:0000259" key="12">
    <source>
        <dbReference type="PROSITE" id="PS50259"/>
    </source>
</evidence>
<dbReference type="Gene3D" id="3.40.50.2300">
    <property type="match status" value="2"/>
</dbReference>
<dbReference type="InterPro" id="IPR001828">
    <property type="entry name" value="ANF_lig-bd_rcpt"/>
</dbReference>
<dbReference type="PROSITE" id="PS50259">
    <property type="entry name" value="G_PROTEIN_RECEP_F3_4"/>
    <property type="match status" value="1"/>
</dbReference>
<dbReference type="InterPro" id="IPR038550">
    <property type="entry name" value="GPCR_3_9-Cys_sf"/>
</dbReference>
<evidence type="ECO:0000256" key="6">
    <source>
        <dbReference type="ARBA" id="ARBA00023040"/>
    </source>
</evidence>
<dbReference type="FunFam" id="3.40.50.2300:FF:000099">
    <property type="entry name" value="Eg435916, gene 1"/>
    <property type="match status" value="1"/>
</dbReference>
<dbReference type="FunFam" id="3.40.50.2300:FF:000728">
    <property type="entry name" value="Uncharacterized protein"/>
    <property type="match status" value="1"/>
</dbReference>
<comment type="subcellular location">
    <subcellularLocation>
        <location evidence="1">Cell membrane</location>
        <topology evidence="1">Multi-pass membrane protein</topology>
    </subcellularLocation>
</comment>
<dbReference type="InterPro" id="IPR011500">
    <property type="entry name" value="GPCR_3_9-Cys_dom"/>
</dbReference>
<feature type="transmembrane region" description="Helical" evidence="11">
    <location>
        <begin position="659"/>
        <end position="685"/>
    </location>
</feature>
<dbReference type="FunFam" id="3.40.50.2300:FF:000611">
    <property type="entry name" value="Uncharacterized protein"/>
    <property type="match status" value="1"/>
</dbReference>
<gene>
    <name evidence="13" type="ORF">XENTR_v90026513mg</name>
</gene>
<dbReference type="GO" id="GO:0004930">
    <property type="term" value="F:G protein-coupled receptor activity"/>
    <property type="evidence" value="ECO:0007669"/>
    <property type="project" value="UniProtKB-KW"/>
</dbReference>
<keyword evidence="6" id="KW-0297">G-protein coupled receptor</keyword>
<dbReference type="FunFam" id="3.40.50.2300:FF:000473">
    <property type="entry name" value="Uncharacterized protein"/>
    <property type="match status" value="1"/>
</dbReference>
<keyword evidence="8" id="KW-0675">Receptor</keyword>
<evidence type="ECO:0000256" key="7">
    <source>
        <dbReference type="ARBA" id="ARBA00023136"/>
    </source>
</evidence>
<keyword evidence="10" id="KW-0807">Transducer</keyword>
<evidence type="ECO:0000256" key="11">
    <source>
        <dbReference type="SAM" id="Phobius"/>
    </source>
</evidence>
<dbReference type="InterPro" id="IPR028082">
    <property type="entry name" value="Peripla_BP_I"/>
</dbReference>
<name>A0A1B8YAK9_XENTR</name>
<dbReference type="PANTHER" id="PTHR24061">
    <property type="entry name" value="CALCIUM-SENSING RECEPTOR-RELATED"/>
    <property type="match status" value="1"/>
</dbReference>
<dbReference type="PROSITE" id="PS00981">
    <property type="entry name" value="G_PROTEIN_RECEP_F3_3"/>
    <property type="match status" value="1"/>
</dbReference>
<feature type="transmembrane region" description="Helical" evidence="11">
    <location>
        <begin position="747"/>
        <end position="767"/>
    </location>
</feature>
<dbReference type="SUPFAM" id="SSF53822">
    <property type="entry name" value="Periplasmic binding protein-like I"/>
    <property type="match status" value="1"/>
</dbReference>
<keyword evidence="4" id="KW-0732">Signal</keyword>
<dbReference type="Pfam" id="PF00003">
    <property type="entry name" value="7tm_3"/>
    <property type="match status" value="1"/>
</dbReference>
<keyword evidence="3 11" id="KW-0812">Transmembrane</keyword>
<dbReference type="CDD" id="cd15283">
    <property type="entry name" value="7tmC_V2R_pheromone"/>
    <property type="match status" value="1"/>
</dbReference>
<accession>A0A1B8YAK9</accession>
<protein>
    <recommendedName>
        <fullName evidence="12">G-protein coupled receptors family 3 profile domain-containing protein</fullName>
    </recommendedName>
</protein>
<dbReference type="Pfam" id="PF07562">
    <property type="entry name" value="NCD3G"/>
    <property type="match status" value="1"/>
</dbReference>
<feature type="transmembrane region" description="Helical" evidence="11">
    <location>
        <begin position="711"/>
        <end position="735"/>
    </location>
</feature>
<dbReference type="PANTHER" id="PTHR24061:SF566">
    <property type="entry name" value="VOMERONASAL TYPE-2 RECEPTOR 26"/>
    <property type="match status" value="1"/>
</dbReference>
<keyword evidence="9" id="KW-0325">Glycoprotein</keyword>
<evidence type="ECO:0000256" key="1">
    <source>
        <dbReference type="ARBA" id="ARBA00004651"/>
    </source>
</evidence>
<reference evidence="13" key="1">
    <citation type="submission" date="2009-11" db="EMBL/GenBank/DDBJ databases">
        <authorList>
            <consortium name="US DOE Joint Genome Institute (JGI-PGF)"/>
            <person name="Ottilar R."/>
            <person name="Schmutz J."/>
            <person name="Salamov A."/>
            <person name="Cheng J.F."/>
            <person name="Lucas S."/>
            <person name="Pitluck S."/>
            <person name="Gundlach H."/>
            <person name="Guo Y."/>
            <person name="Haberer G."/>
            <person name="Nasrallah J."/>
            <person name="Mayer K.F.X."/>
            <person name="van de Peer Y."/>
            <person name="Weigel D."/>
            <person name="Grigoriev I.V."/>
        </authorList>
    </citation>
    <scope>NUCLEOTIDE SEQUENCE</scope>
    <source>
        <strain evidence="13">Nigerian</strain>
    </source>
</reference>